<name>A0A433U0J4_ELYCH</name>
<dbReference type="Proteomes" id="UP000271974">
    <property type="component" value="Unassembled WGS sequence"/>
</dbReference>
<dbReference type="STRING" id="188477.A0A433U0J4"/>
<feature type="domain" description="GST C-terminal" evidence="2">
    <location>
        <begin position="50"/>
        <end position="174"/>
    </location>
</feature>
<dbReference type="GO" id="GO:0006749">
    <property type="term" value="P:glutathione metabolic process"/>
    <property type="evidence" value="ECO:0007669"/>
    <property type="project" value="TreeGrafter"/>
</dbReference>
<dbReference type="SUPFAM" id="SSF47616">
    <property type="entry name" value="GST C-terminal domain-like"/>
    <property type="match status" value="1"/>
</dbReference>
<dbReference type="InterPro" id="IPR050213">
    <property type="entry name" value="GST_superfamily"/>
</dbReference>
<dbReference type="OrthoDB" id="414243at2759"/>
<comment type="caution">
    <text evidence="3">The sequence shown here is derived from an EMBL/GenBank/DDBJ whole genome shotgun (WGS) entry which is preliminary data.</text>
</comment>
<dbReference type="CDD" id="cd03192">
    <property type="entry name" value="GST_C_Sigma_like"/>
    <property type="match status" value="1"/>
</dbReference>
<evidence type="ECO:0000313" key="4">
    <source>
        <dbReference type="Proteomes" id="UP000271974"/>
    </source>
</evidence>
<dbReference type="InterPro" id="IPR036282">
    <property type="entry name" value="Glutathione-S-Trfase_C_sf"/>
</dbReference>
<organism evidence="3 4">
    <name type="scientific">Elysia chlorotica</name>
    <name type="common">Eastern emerald elysia</name>
    <name type="synonym">Sea slug</name>
    <dbReference type="NCBI Taxonomy" id="188477"/>
    <lineage>
        <taxon>Eukaryota</taxon>
        <taxon>Metazoa</taxon>
        <taxon>Spiralia</taxon>
        <taxon>Lophotrochozoa</taxon>
        <taxon>Mollusca</taxon>
        <taxon>Gastropoda</taxon>
        <taxon>Heterobranchia</taxon>
        <taxon>Euthyneura</taxon>
        <taxon>Panpulmonata</taxon>
        <taxon>Sacoglossa</taxon>
        <taxon>Placobranchoidea</taxon>
        <taxon>Plakobranchidae</taxon>
        <taxon>Elysia</taxon>
    </lineage>
</organism>
<keyword evidence="4" id="KW-1185">Reference proteome</keyword>
<dbReference type="InterPro" id="IPR036249">
    <property type="entry name" value="Thioredoxin-like_sf"/>
</dbReference>
<dbReference type="InterPro" id="IPR010987">
    <property type="entry name" value="Glutathione-S-Trfase_C-like"/>
</dbReference>
<dbReference type="Gene3D" id="1.20.1050.10">
    <property type="match status" value="1"/>
</dbReference>
<evidence type="ECO:0000259" key="2">
    <source>
        <dbReference type="PROSITE" id="PS50405"/>
    </source>
</evidence>
<reference evidence="3 4" key="1">
    <citation type="submission" date="2019-01" db="EMBL/GenBank/DDBJ databases">
        <title>A draft genome assembly of the solar-powered sea slug Elysia chlorotica.</title>
        <authorList>
            <person name="Cai H."/>
            <person name="Li Q."/>
            <person name="Fang X."/>
            <person name="Li J."/>
            <person name="Curtis N.E."/>
            <person name="Altenburger A."/>
            <person name="Shibata T."/>
            <person name="Feng M."/>
            <person name="Maeda T."/>
            <person name="Schwartz J.A."/>
            <person name="Shigenobu S."/>
            <person name="Lundholm N."/>
            <person name="Nishiyama T."/>
            <person name="Yang H."/>
            <person name="Hasebe M."/>
            <person name="Li S."/>
            <person name="Pierce S.K."/>
            <person name="Wang J."/>
        </authorList>
    </citation>
    <scope>NUCLEOTIDE SEQUENCE [LARGE SCALE GENOMIC DNA]</scope>
    <source>
        <strain evidence="3">EC2010</strain>
        <tissue evidence="3">Whole organism of an adult</tissue>
    </source>
</reference>
<gene>
    <name evidence="3" type="ORF">EGW08_004828</name>
</gene>
<dbReference type="InterPro" id="IPR004045">
    <property type="entry name" value="Glutathione_S-Trfase_N"/>
</dbReference>
<dbReference type="Gene3D" id="1.20.1050.130">
    <property type="match status" value="1"/>
</dbReference>
<evidence type="ECO:0000313" key="3">
    <source>
        <dbReference type="EMBL" id="RUS87374.1"/>
    </source>
</evidence>
<evidence type="ECO:0000259" key="1">
    <source>
        <dbReference type="PROSITE" id="PS50404"/>
    </source>
</evidence>
<dbReference type="EMBL" id="RQTK01000112">
    <property type="protein sequence ID" value="RUS87374.1"/>
    <property type="molecule type" value="Genomic_DNA"/>
</dbReference>
<dbReference type="Pfam" id="PF14497">
    <property type="entry name" value="GST_C_3"/>
    <property type="match status" value="1"/>
</dbReference>
<feature type="domain" description="GST N-terminal" evidence="1">
    <location>
        <begin position="2"/>
        <end position="113"/>
    </location>
</feature>
<accession>A0A433U0J4</accession>
<dbReference type="InterPro" id="IPR004046">
    <property type="entry name" value="GST_C"/>
</dbReference>
<dbReference type="GO" id="GO:0004364">
    <property type="term" value="F:glutathione transferase activity"/>
    <property type="evidence" value="ECO:0007669"/>
    <property type="project" value="TreeGrafter"/>
</dbReference>
<sequence length="174" mass="19888">MSKVKLTYFDIRGRGELARLVMVAAKKDYDDVRVQFPDWPKLKAGLYGSTNLEGLMIDQIVQLREDILLEEVKLFVGTNETKVSSLKSELREIIYPRTMKIFNDLIKQHASKSGFIIGDKLTLADLAIHEGSQSCFQTNPRFLSKFPHLMALRERVASVDGVRQYLARRQSRGI</sequence>
<dbReference type="PANTHER" id="PTHR11571:SF150">
    <property type="entry name" value="GLUTATHIONE S-TRANSFERASE"/>
    <property type="match status" value="1"/>
</dbReference>
<protein>
    <recommendedName>
        <fullName evidence="5">GST C-terminal domain-containing protein</fullName>
    </recommendedName>
</protein>
<dbReference type="AlphaFoldDB" id="A0A433U0J4"/>
<dbReference type="PANTHER" id="PTHR11571">
    <property type="entry name" value="GLUTATHIONE S-TRANSFERASE"/>
    <property type="match status" value="1"/>
</dbReference>
<dbReference type="PROSITE" id="PS50404">
    <property type="entry name" value="GST_NTER"/>
    <property type="match status" value="1"/>
</dbReference>
<proteinExistence type="predicted"/>
<evidence type="ECO:0008006" key="5">
    <source>
        <dbReference type="Google" id="ProtNLM"/>
    </source>
</evidence>
<dbReference type="PROSITE" id="PS50405">
    <property type="entry name" value="GST_CTER"/>
    <property type="match status" value="1"/>
</dbReference>
<dbReference type="SUPFAM" id="SSF52833">
    <property type="entry name" value="Thioredoxin-like"/>
    <property type="match status" value="1"/>
</dbReference>